<feature type="transmembrane region" description="Helical" evidence="1">
    <location>
        <begin position="59"/>
        <end position="83"/>
    </location>
</feature>
<proteinExistence type="predicted"/>
<reference evidence="2 3" key="1">
    <citation type="journal article" date="2006" name="Genome Biol.">
        <title>Genomic analysis reveals that Pseudomonas aeruginosa virulence is combinatorial.</title>
        <authorList>
            <person name="Lee D.G."/>
            <person name="Urbach J.M."/>
            <person name="Wu G."/>
            <person name="Liberati N.T."/>
            <person name="Feinbaum R.L."/>
            <person name="Miyata S."/>
            <person name="Diggins L.T."/>
            <person name="He J."/>
            <person name="Saucier M."/>
            <person name="Deziel E."/>
            <person name="Friedman L."/>
            <person name="Li L."/>
            <person name="Grills G."/>
            <person name="Montgomery K."/>
            <person name="Kucherlapati R."/>
            <person name="Rahme L.G."/>
            <person name="Ausubel F.M."/>
        </authorList>
    </citation>
    <scope>NUCLEOTIDE SEQUENCE [LARGE SCALE GENOMIC DNA]</scope>
    <source>
        <strain evidence="2 3">UCBPP-PA14</strain>
    </source>
</reference>
<accession>A0A0H2ZAY2</accession>
<evidence type="ECO:0000313" key="3">
    <source>
        <dbReference type="Proteomes" id="UP000000653"/>
    </source>
</evidence>
<sequence>MQETDETLDELPPLEARCEIREVSRGTACVALLAGLVAGATGLWLASLPHAWRLASGQWLFWLPAALLLGGGLYACLAGVFLYRRHGQVALTLTPESITFANAPQVPMYTFQSLEIERGRWLELTFATTFDCTAPRFDSHARFDPRAFARPEARAVAGGKRVKLALCGAALNGQKMELEPLARLIYRYILAGHRQRALQHHRAPGSDGSGA</sequence>
<dbReference type="Proteomes" id="UP000000653">
    <property type="component" value="Chromosome"/>
</dbReference>
<gene>
    <name evidence="2" type="ordered locus">PA14_35010</name>
</gene>
<evidence type="ECO:0000256" key="1">
    <source>
        <dbReference type="SAM" id="Phobius"/>
    </source>
</evidence>
<dbReference type="EMBL" id="CP000438">
    <property type="protein sequence ID" value="ABJ11470.1"/>
    <property type="molecule type" value="Genomic_DNA"/>
</dbReference>
<organism evidence="2 3">
    <name type="scientific">Pseudomonas aeruginosa (strain UCBPP-PA14)</name>
    <dbReference type="NCBI Taxonomy" id="208963"/>
    <lineage>
        <taxon>Bacteria</taxon>
        <taxon>Pseudomonadati</taxon>
        <taxon>Pseudomonadota</taxon>
        <taxon>Gammaproteobacteria</taxon>
        <taxon>Pseudomonadales</taxon>
        <taxon>Pseudomonadaceae</taxon>
        <taxon>Pseudomonas</taxon>
    </lineage>
</organism>
<dbReference type="BioCyc" id="PAER208963:G1G74-2940-MONOMER"/>
<keyword evidence="1" id="KW-0472">Membrane</keyword>
<feature type="transmembrane region" description="Helical" evidence="1">
    <location>
        <begin position="27"/>
        <end position="47"/>
    </location>
</feature>
<dbReference type="KEGG" id="pau:PA14_35010"/>
<dbReference type="AlphaFoldDB" id="A0A0H2ZAY2"/>
<dbReference type="HOGENOM" id="CLU_072567_0_0_6"/>
<protein>
    <recommendedName>
        <fullName evidence="4">Transmembrane protein</fullName>
    </recommendedName>
</protein>
<dbReference type="RefSeq" id="WP_003111606.1">
    <property type="nucleotide sequence ID" value="NC_008463.1"/>
</dbReference>
<evidence type="ECO:0000313" key="2">
    <source>
        <dbReference type="EMBL" id="ABJ11470.1"/>
    </source>
</evidence>
<evidence type="ECO:0008006" key="4">
    <source>
        <dbReference type="Google" id="ProtNLM"/>
    </source>
</evidence>
<keyword evidence="1" id="KW-0812">Transmembrane</keyword>
<keyword evidence="1" id="KW-1133">Transmembrane helix</keyword>
<name>A0A0H2ZAY2_PSEAB</name>